<proteinExistence type="predicted"/>
<dbReference type="InterPro" id="IPR045078">
    <property type="entry name" value="TST/MPST-like"/>
</dbReference>
<reference evidence="4 5" key="1">
    <citation type="submission" date="2023-05" db="EMBL/GenBank/DDBJ databases">
        <title>Corynebacterium suedekumii sp. nov. and Corynebacterium breve sp. nov. isolated from raw cow's milk.</title>
        <authorList>
            <person name="Baer M.K."/>
            <person name="Mehl L."/>
            <person name="Hellmuth R."/>
            <person name="Marke G."/>
            <person name="Lipski A."/>
        </authorList>
    </citation>
    <scope>NUCLEOTIDE SEQUENCE [LARGE SCALE GENOMIC DNA]</scope>
    <source>
        <strain evidence="4 5">R4</strain>
    </source>
</reference>
<evidence type="ECO:0000256" key="2">
    <source>
        <dbReference type="ARBA" id="ARBA00022737"/>
    </source>
</evidence>
<organism evidence="4 5">
    <name type="scientific">Corynebacterium breve</name>
    <dbReference type="NCBI Taxonomy" id="3049799"/>
    <lineage>
        <taxon>Bacteria</taxon>
        <taxon>Bacillati</taxon>
        <taxon>Actinomycetota</taxon>
        <taxon>Actinomycetes</taxon>
        <taxon>Mycobacteriales</taxon>
        <taxon>Corynebacteriaceae</taxon>
        <taxon>Corynebacterium</taxon>
    </lineage>
</organism>
<feature type="domain" description="Rhodanese" evidence="3">
    <location>
        <begin position="40"/>
        <end position="134"/>
    </location>
</feature>
<keyword evidence="2" id="KW-0677">Repeat</keyword>
<protein>
    <submittedName>
        <fullName evidence="4">Rhodanese-like domain-containing protein</fullName>
    </submittedName>
</protein>
<gene>
    <name evidence="4" type="ORF">QP027_10015</name>
</gene>
<dbReference type="SMART" id="SM00450">
    <property type="entry name" value="RHOD"/>
    <property type="match status" value="2"/>
</dbReference>
<dbReference type="CDD" id="cd01448">
    <property type="entry name" value="TST_Repeat_1"/>
    <property type="match status" value="1"/>
</dbReference>
<feature type="domain" description="Rhodanese" evidence="3">
    <location>
        <begin position="161"/>
        <end position="276"/>
    </location>
</feature>
<evidence type="ECO:0000313" key="5">
    <source>
        <dbReference type="Proteomes" id="UP001225598"/>
    </source>
</evidence>
<keyword evidence="1" id="KW-0808">Transferase</keyword>
<dbReference type="PANTHER" id="PTHR11364:SF27">
    <property type="entry name" value="SULFURTRANSFERASE"/>
    <property type="match status" value="1"/>
</dbReference>
<dbReference type="InterPro" id="IPR001763">
    <property type="entry name" value="Rhodanese-like_dom"/>
</dbReference>
<dbReference type="InterPro" id="IPR036873">
    <property type="entry name" value="Rhodanese-like_dom_sf"/>
</dbReference>
<dbReference type="EMBL" id="CP126969">
    <property type="protein sequence ID" value="WIM67427.1"/>
    <property type="molecule type" value="Genomic_DNA"/>
</dbReference>
<evidence type="ECO:0000259" key="3">
    <source>
        <dbReference type="PROSITE" id="PS50206"/>
    </source>
</evidence>
<accession>A0ABY8VE92</accession>
<dbReference type="Proteomes" id="UP001225598">
    <property type="component" value="Chromosome"/>
</dbReference>
<dbReference type="SUPFAM" id="SSF52821">
    <property type="entry name" value="Rhodanese/Cell cycle control phosphatase"/>
    <property type="match status" value="2"/>
</dbReference>
<dbReference type="PANTHER" id="PTHR11364">
    <property type="entry name" value="THIOSULFATE SULFERTANSFERASE"/>
    <property type="match status" value="1"/>
</dbReference>
<evidence type="ECO:0000256" key="1">
    <source>
        <dbReference type="ARBA" id="ARBA00022679"/>
    </source>
</evidence>
<keyword evidence="5" id="KW-1185">Reference proteome</keyword>
<evidence type="ECO:0000313" key="4">
    <source>
        <dbReference type="EMBL" id="WIM67427.1"/>
    </source>
</evidence>
<sequence>MTVFISAEQLADEIRHGKKLTVLSTNWEAQEGLAWRRFQSEHVPTALFCDPSVSLAGMPGSKRGRNPMPPIARLQEAFQKWGMQHDRPVVVYDSRSGVFAARAWWILRWAGVEDVKILDGGLREWERKGLPVLGGPGNITVSSDVEVQPDSLPTATMDEVREFHGLLVDARNENRWAGRREVLDLKAGHIPGALNVPVDELFDENKMVGSVDLIRDRLAQVGVTQNTDPDSAIVYSGSGNHSALLLAAMAHAGLPIISHYVGGWSQWSANQENQVARAI</sequence>
<name>A0ABY8VE92_9CORY</name>
<dbReference type="RefSeq" id="WP_284824514.1">
    <property type="nucleotide sequence ID" value="NZ_CP126969.1"/>
</dbReference>
<dbReference type="PROSITE" id="PS50206">
    <property type="entry name" value="RHODANESE_3"/>
    <property type="match status" value="2"/>
</dbReference>
<dbReference type="Pfam" id="PF00581">
    <property type="entry name" value="Rhodanese"/>
    <property type="match status" value="2"/>
</dbReference>
<dbReference type="Gene3D" id="3.40.250.10">
    <property type="entry name" value="Rhodanese-like domain"/>
    <property type="match status" value="2"/>
</dbReference>